<dbReference type="SUPFAM" id="SSF56112">
    <property type="entry name" value="Protein kinase-like (PK-like)"/>
    <property type="match status" value="1"/>
</dbReference>
<evidence type="ECO:0000256" key="4">
    <source>
        <dbReference type="ARBA" id="ARBA00022741"/>
    </source>
</evidence>
<dbReference type="GO" id="GO:0005524">
    <property type="term" value="F:ATP binding"/>
    <property type="evidence" value="ECO:0007669"/>
    <property type="project" value="UniProtKB-KW"/>
</dbReference>
<evidence type="ECO:0000256" key="5">
    <source>
        <dbReference type="ARBA" id="ARBA00022777"/>
    </source>
</evidence>
<keyword evidence="5" id="KW-0418">Kinase</keyword>
<organism evidence="9">
    <name type="scientific">Oppiella nova</name>
    <dbReference type="NCBI Taxonomy" id="334625"/>
    <lineage>
        <taxon>Eukaryota</taxon>
        <taxon>Metazoa</taxon>
        <taxon>Ecdysozoa</taxon>
        <taxon>Arthropoda</taxon>
        <taxon>Chelicerata</taxon>
        <taxon>Arachnida</taxon>
        <taxon>Acari</taxon>
        <taxon>Acariformes</taxon>
        <taxon>Sarcoptiformes</taxon>
        <taxon>Oribatida</taxon>
        <taxon>Brachypylina</taxon>
        <taxon>Oppioidea</taxon>
        <taxon>Oppiidae</taxon>
        <taxon>Oppiella</taxon>
    </lineage>
</organism>
<comment type="similarity">
    <text evidence="1">Belongs to the protein kinase superfamily. CMGC Ser/Thr protein kinase family. CDC2/CDKX subfamily.</text>
</comment>
<keyword evidence="2" id="KW-0723">Serine/threonine-protein kinase</keyword>
<dbReference type="GO" id="GO:0005634">
    <property type="term" value="C:nucleus"/>
    <property type="evidence" value="ECO:0007669"/>
    <property type="project" value="TreeGrafter"/>
</dbReference>
<evidence type="ECO:0000259" key="8">
    <source>
        <dbReference type="PROSITE" id="PS50011"/>
    </source>
</evidence>
<dbReference type="InterPro" id="IPR000719">
    <property type="entry name" value="Prot_kinase_dom"/>
</dbReference>
<feature type="domain" description="Protein kinase" evidence="8">
    <location>
        <begin position="1"/>
        <end position="254"/>
    </location>
</feature>
<dbReference type="InterPro" id="IPR008271">
    <property type="entry name" value="Ser/Thr_kinase_AS"/>
</dbReference>
<feature type="compositionally biased region" description="Basic and acidic residues" evidence="7">
    <location>
        <begin position="105"/>
        <end position="120"/>
    </location>
</feature>
<keyword evidence="4" id="KW-0547">Nucleotide-binding</keyword>
<gene>
    <name evidence="9" type="ORF">ONB1V03_LOCUS11280</name>
</gene>
<evidence type="ECO:0000256" key="3">
    <source>
        <dbReference type="ARBA" id="ARBA00022679"/>
    </source>
</evidence>
<accession>A0A7R9M7R6</accession>
<keyword evidence="6" id="KW-0067">ATP-binding</keyword>
<sequence length="281" mass="32020">IILLEDVFALGSSVNLVFPLLPINMTTIIYEMPALTDDQCQCYVRQLLDGVHHCHTNGIIHRDLKPSNLLIDWNGILKLCDFGQARALEPNLSRAPVSNDDESNDRDSGHVSNNGERDDQNPALSHQVCTRWYRCPELLYGANHYDYAVDMWSVGCIIGELLQRWPLFKGESDIEQLSRVVQALGAPPEEWQDVMPDFNKIQFTVSNDSSAKSLWLRKLERKCRGQALATDLVVKLCTYKDRLCAEQTLRHPYVADCLVRQHLLIKPQFIKHLVGPPMSRQ</sequence>
<evidence type="ECO:0000256" key="6">
    <source>
        <dbReference type="ARBA" id="ARBA00022840"/>
    </source>
</evidence>
<evidence type="ECO:0000313" key="10">
    <source>
        <dbReference type="Proteomes" id="UP000728032"/>
    </source>
</evidence>
<dbReference type="GO" id="GO:0004674">
    <property type="term" value="F:protein serine/threonine kinase activity"/>
    <property type="evidence" value="ECO:0007669"/>
    <property type="project" value="UniProtKB-KW"/>
</dbReference>
<keyword evidence="10" id="KW-1185">Reference proteome</keyword>
<feature type="region of interest" description="Disordered" evidence="7">
    <location>
        <begin position="93"/>
        <end position="122"/>
    </location>
</feature>
<dbReference type="EMBL" id="CAJPVJ010008279">
    <property type="protein sequence ID" value="CAG2171821.1"/>
    <property type="molecule type" value="Genomic_DNA"/>
</dbReference>
<dbReference type="OrthoDB" id="63265at2759"/>
<reference evidence="9" key="1">
    <citation type="submission" date="2020-11" db="EMBL/GenBank/DDBJ databases">
        <authorList>
            <person name="Tran Van P."/>
        </authorList>
    </citation>
    <scope>NUCLEOTIDE SEQUENCE</scope>
</reference>
<dbReference type="PROSITE" id="PS50011">
    <property type="entry name" value="PROTEIN_KINASE_DOM"/>
    <property type="match status" value="1"/>
</dbReference>
<name>A0A7R9M7R6_9ACAR</name>
<dbReference type="AlphaFoldDB" id="A0A7R9M7R6"/>
<keyword evidence="3" id="KW-0808">Transferase</keyword>
<protein>
    <recommendedName>
        <fullName evidence="8">Protein kinase domain-containing protein</fullName>
    </recommendedName>
</protein>
<evidence type="ECO:0000313" key="9">
    <source>
        <dbReference type="EMBL" id="CAD7654634.1"/>
    </source>
</evidence>
<feature type="non-terminal residue" evidence="9">
    <location>
        <position position="1"/>
    </location>
</feature>
<evidence type="ECO:0000256" key="2">
    <source>
        <dbReference type="ARBA" id="ARBA00022527"/>
    </source>
</evidence>
<dbReference type="Pfam" id="PF00069">
    <property type="entry name" value="Pkinase"/>
    <property type="match status" value="1"/>
</dbReference>
<dbReference type="EMBL" id="OC923104">
    <property type="protein sequence ID" value="CAD7654634.1"/>
    <property type="molecule type" value="Genomic_DNA"/>
</dbReference>
<evidence type="ECO:0000256" key="7">
    <source>
        <dbReference type="SAM" id="MobiDB-lite"/>
    </source>
</evidence>
<dbReference type="SMART" id="SM00220">
    <property type="entry name" value="S_TKc"/>
    <property type="match status" value="1"/>
</dbReference>
<proteinExistence type="inferred from homology"/>
<dbReference type="PROSITE" id="PS00108">
    <property type="entry name" value="PROTEIN_KINASE_ST"/>
    <property type="match status" value="1"/>
</dbReference>
<dbReference type="InterPro" id="IPR011009">
    <property type="entry name" value="Kinase-like_dom_sf"/>
</dbReference>
<dbReference type="PANTHER" id="PTHR24056">
    <property type="entry name" value="CELL DIVISION PROTEIN KINASE"/>
    <property type="match status" value="1"/>
</dbReference>
<dbReference type="Gene3D" id="1.10.510.10">
    <property type="entry name" value="Transferase(Phosphotransferase) domain 1"/>
    <property type="match status" value="1"/>
</dbReference>
<dbReference type="InterPro" id="IPR050108">
    <property type="entry name" value="CDK"/>
</dbReference>
<dbReference type="Proteomes" id="UP000728032">
    <property type="component" value="Unassembled WGS sequence"/>
</dbReference>
<evidence type="ECO:0000256" key="1">
    <source>
        <dbReference type="ARBA" id="ARBA00006485"/>
    </source>
</evidence>